<proteinExistence type="predicted"/>
<keyword evidence="3" id="KW-1185">Reference proteome</keyword>
<name>A0A1V9YF40_ACHHY</name>
<organism evidence="2 3">
    <name type="scientific">Achlya hypogyna</name>
    <name type="common">Oomycete</name>
    <name type="synonym">Protoachlya hypogyna</name>
    <dbReference type="NCBI Taxonomy" id="1202772"/>
    <lineage>
        <taxon>Eukaryota</taxon>
        <taxon>Sar</taxon>
        <taxon>Stramenopiles</taxon>
        <taxon>Oomycota</taxon>
        <taxon>Saprolegniomycetes</taxon>
        <taxon>Saprolegniales</taxon>
        <taxon>Achlyaceae</taxon>
        <taxon>Achlya</taxon>
    </lineage>
</organism>
<evidence type="ECO:0008006" key="4">
    <source>
        <dbReference type="Google" id="ProtNLM"/>
    </source>
</evidence>
<dbReference type="PANTHER" id="PTHR37558">
    <property type="entry name" value="HTH CENPB-TYPE DOMAIN-CONTAINING PROTEIN"/>
    <property type="match status" value="1"/>
</dbReference>
<comment type="caution">
    <text evidence="2">The sequence shown here is derived from an EMBL/GenBank/DDBJ whole genome shotgun (WGS) entry which is preliminary data.</text>
</comment>
<feature type="region of interest" description="Disordered" evidence="1">
    <location>
        <begin position="111"/>
        <end position="173"/>
    </location>
</feature>
<gene>
    <name evidence="2" type="ORF">ACHHYP_13574</name>
</gene>
<evidence type="ECO:0000313" key="3">
    <source>
        <dbReference type="Proteomes" id="UP000243579"/>
    </source>
</evidence>
<evidence type="ECO:0000256" key="1">
    <source>
        <dbReference type="SAM" id="MobiDB-lite"/>
    </source>
</evidence>
<dbReference type="Proteomes" id="UP000243579">
    <property type="component" value="Unassembled WGS sequence"/>
</dbReference>
<feature type="compositionally biased region" description="Basic and acidic residues" evidence="1">
    <location>
        <begin position="120"/>
        <end position="135"/>
    </location>
</feature>
<protein>
    <recommendedName>
        <fullName evidence="4">Myb-like domain-containing protein</fullName>
    </recommendedName>
</protein>
<reference evidence="2 3" key="1">
    <citation type="journal article" date="2014" name="Genome Biol. Evol.">
        <title>The secreted proteins of Achlya hypogyna and Thraustotheca clavata identify the ancestral oomycete secretome and reveal gene acquisitions by horizontal gene transfer.</title>
        <authorList>
            <person name="Misner I."/>
            <person name="Blouin N."/>
            <person name="Leonard G."/>
            <person name="Richards T.A."/>
            <person name="Lane C.E."/>
        </authorList>
    </citation>
    <scope>NUCLEOTIDE SEQUENCE [LARGE SCALE GENOMIC DNA]</scope>
    <source>
        <strain evidence="2 3">ATCC 48635</strain>
    </source>
</reference>
<accession>A0A1V9YF40</accession>
<dbReference type="AlphaFoldDB" id="A0A1V9YF40"/>
<dbReference type="PANTHER" id="PTHR37558:SF1">
    <property type="entry name" value="HTH CENPB-TYPE DOMAIN-CONTAINING PROTEIN"/>
    <property type="match status" value="1"/>
</dbReference>
<sequence length="265" mass="29942">MSDEPTMKSKKPVFRFSVPVDIDLIKVVISLSPHNAPYGQMAARWEEVGAQMRDIHGDHISAGGCRKRFDDLASAFKTNNIKALRATGTEEQLLHRDQLLQEVTDLMHLAAENKKRGKKDKSTKQDDREHEDHGMRTAALATLKRSNCVGAVEAPSEAEEDTPPQKKTKNDVEDGLGASATTEVASIVACFTAMMEKTNKMKEQELDVKRQEIALSERKLELDYSRYLLDKAEREARFQLEKVEREAHVEFIRSAIEMMRSANDK</sequence>
<dbReference type="EMBL" id="JNBR01001915">
    <property type="protein sequence ID" value="OQR84319.1"/>
    <property type="molecule type" value="Genomic_DNA"/>
</dbReference>
<dbReference type="OrthoDB" id="76425at2759"/>
<evidence type="ECO:0000313" key="2">
    <source>
        <dbReference type="EMBL" id="OQR84319.1"/>
    </source>
</evidence>